<dbReference type="SUPFAM" id="SSF159941">
    <property type="entry name" value="MM3350-like"/>
    <property type="match status" value="1"/>
</dbReference>
<dbReference type="RefSeq" id="WP_386782904.1">
    <property type="nucleotide sequence ID" value="NZ_JBHTIC010000008.1"/>
</dbReference>
<name>A0ABW2Z6V4_9FLAO</name>
<sequence>MAYKIRAILDVNEDVIRDLIVNESINLEELHFTIAKSFGFKGQEMASFYQTNNEWELGEEIPLFNMSEDENAVSMQNCVLSSVLTTKGDKLIYVYDFFSMWTFYIELIKITSTDKNLPYIALSIGNVPDEAPKKEFTAENSNNNFDIFNDEDDFENIDDFDFDNY</sequence>
<dbReference type="InterPro" id="IPR012912">
    <property type="entry name" value="Plasmid_pRiA4b_Orf3-like"/>
</dbReference>
<evidence type="ECO:0000313" key="3">
    <source>
        <dbReference type="Proteomes" id="UP001597032"/>
    </source>
</evidence>
<dbReference type="InterPro" id="IPR024047">
    <property type="entry name" value="MM3350-like_sf"/>
</dbReference>
<organism evidence="2 3">
    <name type="scientific">Lutibacter aestuarii</name>
    <dbReference type="NCBI Taxonomy" id="861111"/>
    <lineage>
        <taxon>Bacteria</taxon>
        <taxon>Pseudomonadati</taxon>
        <taxon>Bacteroidota</taxon>
        <taxon>Flavobacteriia</taxon>
        <taxon>Flavobacteriales</taxon>
        <taxon>Flavobacteriaceae</taxon>
        <taxon>Lutibacter</taxon>
    </lineage>
</organism>
<proteinExistence type="predicted"/>
<dbReference type="Pfam" id="PF07929">
    <property type="entry name" value="PRiA4_ORF3"/>
    <property type="match status" value="1"/>
</dbReference>
<comment type="caution">
    <text evidence="2">The sequence shown here is derived from an EMBL/GenBank/DDBJ whole genome shotgun (WGS) entry which is preliminary data.</text>
</comment>
<accession>A0ABW2Z6V4</accession>
<dbReference type="Gene3D" id="3.10.290.30">
    <property type="entry name" value="MM3350-like"/>
    <property type="match status" value="1"/>
</dbReference>
<dbReference type="Proteomes" id="UP001597032">
    <property type="component" value="Unassembled WGS sequence"/>
</dbReference>
<feature type="domain" description="Plasmid pRiA4b Orf3-like" evidence="1">
    <location>
        <begin position="9"/>
        <end position="126"/>
    </location>
</feature>
<reference evidence="3" key="1">
    <citation type="journal article" date="2019" name="Int. J. Syst. Evol. Microbiol.">
        <title>The Global Catalogue of Microorganisms (GCM) 10K type strain sequencing project: providing services to taxonomists for standard genome sequencing and annotation.</title>
        <authorList>
            <consortium name="The Broad Institute Genomics Platform"/>
            <consortium name="The Broad Institute Genome Sequencing Center for Infectious Disease"/>
            <person name="Wu L."/>
            <person name="Ma J."/>
        </authorList>
    </citation>
    <scope>NUCLEOTIDE SEQUENCE [LARGE SCALE GENOMIC DNA]</scope>
    <source>
        <strain evidence="3">CCUG 60022</strain>
    </source>
</reference>
<dbReference type="EMBL" id="JBHTIC010000008">
    <property type="protein sequence ID" value="MFD0762542.1"/>
    <property type="molecule type" value="Genomic_DNA"/>
</dbReference>
<gene>
    <name evidence="2" type="ORF">ACFQZW_10645</name>
</gene>
<keyword evidence="3" id="KW-1185">Reference proteome</keyword>
<protein>
    <recommendedName>
        <fullName evidence="1">Plasmid pRiA4b Orf3-like domain-containing protein</fullName>
    </recommendedName>
</protein>
<evidence type="ECO:0000259" key="1">
    <source>
        <dbReference type="Pfam" id="PF07929"/>
    </source>
</evidence>
<evidence type="ECO:0000313" key="2">
    <source>
        <dbReference type="EMBL" id="MFD0762542.1"/>
    </source>
</evidence>